<dbReference type="InterPro" id="IPR011050">
    <property type="entry name" value="Pectin_lyase_fold/virulence"/>
</dbReference>
<dbReference type="Proteomes" id="UP001333102">
    <property type="component" value="Chromosome"/>
</dbReference>
<keyword evidence="3 9" id="KW-0378">Hydrolase</keyword>
<dbReference type="PANTHER" id="PTHR31736">
    <property type="match status" value="1"/>
</dbReference>
<evidence type="ECO:0000256" key="5">
    <source>
        <dbReference type="ARBA" id="ARBA00023277"/>
    </source>
</evidence>
<evidence type="ECO:0000256" key="1">
    <source>
        <dbReference type="ARBA" id="ARBA00008834"/>
    </source>
</evidence>
<dbReference type="InterPro" id="IPR012334">
    <property type="entry name" value="Pectin_lyas_fold"/>
</dbReference>
<evidence type="ECO:0000259" key="10">
    <source>
        <dbReference type="PROSITE" id="PS50022"/>
    </source>
</evidence>
<dbReference type="InterPro" id="IPR008979">
    <property type="entry name" value="Galactose-bd-like_sf"/>
</dbReference>
<evidence type="ECO:0000256" key="2">
    <source>
        <dbReference type="ARBA" id="ARBA00022737"/>
    </source>
</evidence>
<dbReference type="Pfam" id="PF00754">
    <property type="entry name" value="F5_F8_type_C"/>
    <property type="match status" value="1"/>
</dbReference>
<organism evidence="11 12">
    <name type="scientific">Geochorda subterranea</name>
    <dbReference type="NCBI Taxonomy" id="3109564"/>
    <lineage>
        <taxon>Bacteria</taxon>
        <taxon>Bacillati</taxon>
        <taxon>Bacillota</taxon>
        <taxon>Limnochordia</taxon>
        <taxon>Limnochordales</taxon>
        <taxon>Geochordaceae</taxon>
        <taxon>Geochorda</taxon>
    </lineage>
</organism>
<evidence type="ECO:0000256" key="3">
    <source>
        <dbReference type="ARBA" id="ARBA00022801"/>
    </source>
</evidence>
<evidence type="ECO:0000256" key="8">
    <source>
        <dbReference type="ARBA" id="ARBA00037278"/>
    </source>
</evidence>
<dbReference type="Gene3D" id="2.60.120.260">
    <property type="entry name" value="Galactose-binding domain-like"/>
    <property type="match status" value="2"/>
</dbReference>
<protein>
    <submittedName>
        <fullName evidence="11">Discoidin domain-containing protein</fullName>
    </submittedName>
</protein>
<evidence type="ECO:0000256" key="4">
    <source>
        <dbReference type="ARBA" id="ARBA00023180"/>
    </source>
</evidence>
<dbReference type="InterPro" id="IPR000421">
    <property type="entry name" value="FA58C"/>
</dbReference>
<dbReference type="EMBL" id="CP141614">
    <property type="protein sequence ID" value="WRP13811.1"/>
    <property type="molecule type" value="Genomic_DNA"/>
</dbReference>
<reference evidence="12" key="1">
    <citation type="submission" date="2023-12" db="EMBL/GenBank/DDBJ databases">
        <title>Novel isolates from deep terrestrial aquifers shed light on the physiology and ecology of the class Limnochordia.</title>
        <authorList>
            <person name="Karnachuk O.V."/>
            <person name="Lukina A.P."/>
            <person name="Avakyan M.R."/>
            <person name="Kadnikov V."/>
            <person name="Begmatov S."/>
            <person name="Beletsky A.V."/>
            <person name="Mardanov A.V."/>
            <person name="Ravin N.V."/>
        </authorList>
    </citation>
    <scope>NUCLEOTIDE SEQUENCE [LARGE SCALE GENOMIC DNA]</scope>
    <source>
        <strain evidence="12">LN</strain>
    </source>
</reference>
<evidence type="ECO:0000256" key="7">
    <source>
        <dbReference type="ARBA" id="ARBA00023326"/>
    </source>
</evidence>
<comment type="function">
    <text evidence="8">Pectinolytic enzyme involved in the degradation of xylogalacturonan (xga), a galacturonan backbone heavily substituted with xylose, and which is one important component of the hairy regions of pectin. Activity requires a galacturonic acid backbone substituted with xylose.</text>
</comment>
<keyword evidence="6 9" id="KW-0326">Glycosidase</keyword>
<keyword evidence="7" id="KW-0624">Polysaccharide degradation</keyword>
<dbReference type="RefSeq" id="WP_324668067.1">
    <property type="nucleotide sequence ID" value="NZ_CP141614.1"/>
</dbReference>
<dbReference type="Pfam" id="PF00295">
    <property type="entry name" value="Glyco_hydro_28"/>
    <property type="match status" value="1"/>
</dbReference>
<dbReference type="PANTHER" id="PTHR31736:SF9">
    <property type="entry name" value="ENDO-XYLOGALACTURONAN HYDROLASE A-RELATED"/>
    <property type="match status" value="1"/>
</dbReference>
<dbReference type="SUPFAM" id="SSF51126">
    <property type="entry name" value="Pectin lyase-like"/>
    <property type="match status" value="1"/>
</dbReference>
<accession>A0ABZ1BLW3</accession>
<dbReference type="Gene3D" id="2.160.20.10">
    <property type="entry name" value="Single-stranded right-handed beta-helix, Pectin lyase-like"/>
    <property type="match status" value="1"/>
</dbReference>
<keyword evidence="4" id="KW-0325">Glycoprotein</keyword>
<dbReference type="InterPro" id="IPR000743">
    <property type="entry name" value="Glyco_hydro_28"/>
</dbReference>
<sequence length="839" mass="92526">MVGGVAYLRWQQDRREAPAVTTRPAPEPSRTVTETKVVVYEGPSLLESSDRVKVFVEGHELFVYETLVNNGRLFSFTTPTTTTPVALFDFEGSVNVTVRVDEAVTDAVVRPLAYGITPEIDGNTITFRLDYPGQYTVEYNGRTDRALHLFANPLEQDAPDPDNLPADTIYIGPGVYKADAIPVRSGQTIYIAGGAVVYGHIRAERVENVTIRGRGILDGSIYPRTRPSEFTLPIELRHSKNITIEGITILNPAGWAITSYFVDGLTIDNVKIITARANGDGVSLQSSKNVVVKNSFVRSWDDALVVKNYDRGTSSDILFENIVIWSDLAQSMEVGYETYGETMEKIEFRDITVLHSFHKPVMSIHNADDAHIRDVAFRNITVEDAQMEGDNKASDHDNFFLDFTIQYSQEWSRSGGQRGRISGVVVDNVVVLDGRDDFVSRIMGSGPDNRVEDVLLRNITYKQVPVRRAEDLRLSANQHTTHIRVEYVGGSTGAALHLPYVLDLEDGVPAQVTVVPRRDQAGFLVPDFAIRPVPQVYMGERLTGALTVTATRGTSTLEWDDGRGPFADPGHPASAALDGDPATGWVGLDWPGAPGEFAALSIWFDEPKRVGTVRLHGDPASRVALLQNIALFGIRATSERNVFTRILNSADYEFSPATGNVVDIRINPGEYKALQLRFYNRSGTAYSERAFAHEVEIYPASLTFNKPVSASPHEDVYVASNMTDGNPLTYYEARKGEWPAVVTVDLGDAFDVKVVQVALPPLMQWEPRTQTFSIHGSLDGDVYEEVVPAASYTFDPAQGNLVEITLARPTRMRLLRLVVTDNTSPGGYGAQISELLAFD</sequence>
<feature type="domain" description="F5/8 type C" evidence="10">
    <location>
        <begin position="690"/>
        <end position="838"/>
    </location>
</feature>
<comment type="similarity">
    <text evidence="1 9">Belongs to the glycosyl hydrolase 28 family.</text>
</comment>
<gene>
    <name evidence="11" type="ORF">VLY81_10240</name>
</gene>
<proteinExistence type="inferred from homology"/>
<keyword evidence="12" id="KW-1185">Reference proteome</keyword>
<keyword evidence="2" id="KW-0677">Repeat</keyword>
<evidence type="ECO:0000313" key="11">
    <source>
        <dbReference type="EMBL" id="WRP13811.1"/>
    </source>
</evidence>
<dbReference type="SUPFAM" id="SSF49785">
    <property type="entry name" value="Galactose-binding domain-like"/>
    <property type="match status" value="2"/>
</dbReference>
<keyword evidence="5" id="KW-0119">Carbohydrate metabolism</keyword>
<name>A0ABZ1BLW3_9FIRM</name>
<dbReference type="PROSITE" id="PS50022">
    <property type="entry name" value="FA58C_3"/>
    <property type="match status" value="1"/>
</dbReference>
<evidence type="ECO:0000256" key="6">
    <source>
        <dbReference type="ARBA" id="ARBA00023295"/>
    </source>
</evidence>
<evidence type="ECO:0000256" key="9">
    <source>
        <dbReference type="RuleBase" id="RU361169"/>
    </source>
</evidence>
<evidence type="ECO:0000313" key="12">
    <source>
        <dbReference type="Proteomes" id="UP001333102"/>
    </source>
</evidence>